<dbReference type="InterPro" id="IPR016181">
    <property type="entry name" value="Acyl_CoA_acyltransferase"/>
</dbReference>
<organism evidence="2 3">
    <name type="scientific">Prosthecobacter fusiformis</name>
    <dbReference type="NCBI Taxonomy" id="48464"/>
    <lineage>
        <taxon>Bacteria</taxon>
        <taxon>Pseudomonadati</taxon>
        <taxon>Verrucomicrobiota</taxon>
        <taxon>Verrucomicrobiia</taxon>
        <taxon>Verrucomicrobiales</taxon>
        <taxon>Verrucomicrobiaceae</taxon>
        <taxon>Prosthecobacter</taxon>
    </lineage>
</organism>
<dbReference type="PROSITE" id="PS51186">
    <property type="entry name" value="GNAT"/>
    <property type="match status" value="1"/>
</dbReference>
<evidence type="ECO:0000259" key="1">
    <source>
        <dbReference type="PROSITE" id="PS51186"/>
    </source>
</evidence>
<keyword evidence="3" id="KW-1185">Reference proteome</keyword>
<dbReference type="Proteomes" id="UP000295662">
    <property type="component" value="Unassembled WGS sequence"/>
</dbReference>
<accession>A0A4R7SS74</accession>
<dbReference type="SUPFAM" id="SSF55729">
    <property type="entry name" value="Acyl-CoA N-acyltransferases (Nat)"/>
    <property type="match status" value="1"/>
</dbReference>
<name>A0A4R7SS74_9BACT</name>
<sequence>MSLPSLVFAEISPESEGEAVASFLSCHTWPFHARSTLTVDLARKIKLGPAAEVRAFWINEHGSPVGIVRIMDLDDSDDGSVMFDLRLAGGSRGRGIGRAAVAWLVVWLFAEYPALFRIEAATRIDNHAMRRVLELNHFVLEGQLRQTWRSEEGIRHDTALYGRLRHDA</sequence>
<gene>
    <name evidence="2" type="ORF">EI77_00895</name>
</gene>
<evidence type="ECO:0000313" key="2">
    <source>
        <dbReference type="EMBL" id="TDU81585.1"/>
    </source>
</evidence>
<proteinExistence type="predicted"/>
<keyword evidence="2" id="KW-0808">Transferase</keyword>
<dbReference type="Pfam" id="PF13302">
    <property type="entry name" value="Acetyltransf_3"/>
    <property type="match status" value="1"/>
</dbReference>
<comment type="caution">
    <text evidence="2">The sequence shown here is derived from an EMBL/GenBank/DDBJ whole genome shotgun (WGS) entry which is preliminary data.</text>
</comment>
<dbReference type="EMBL" id="SOCA01000001">
    <property type="protein sequence ID" value="TDU81585.1"/>
    <property type="molecule type" value="Genomic_DNA"/>
</dbReference>
<dbReference type="GO" id="GO:0016747">
    <property type="term" value="F:acyltransferase activity, transferring groups other than amino-acyl groups"/>
    <property type="evidence" value="ECO:0007669"/>
    <property type="project" value="InterPro"/>
</dbReference>
<dbReference type="Gene3D" id="3.40.630.30">
    <property type="match status" value="1"/>
</dbReference>
<dbReference type="OrthoDB" id="9799321at2"/>
<dbReference type="RefSeq" id="WP_133793525.1">
    <property type="nucleotide sequence ID" value="NZ_SOCA01000001.1"/>
</dbReference>
<feature type="domain" description="N-acetyltransferase" evidence="1">
    <location>
        <begin position="9"/>
        <end position="167"/>
    </location>
</feature>
<dbReference type="PANTHER" id="PTHR46067:SF27">
    <property type="entry name" value="ACYL-COA N-ACYLTRANSFERASES (NAT) SUPERFAMILY PROTEIN"/>
    <property type="match status" value="1"/>
</dbReference>
<reference evidence="2 3" key="1">
    <citation type="submission" date="2019-03" db="EMBL/GenBank/DDBJ databases">
        <title>Genomic Encyclopedia of Archaeal and Bacterial Type Strains, Phase II (KMG-II): from individual species to whole genera.</title>
        <authorList>
            <person name="Goeker M."/>
        </authorList>
    </citation>
    <scope>NUCLEOTIDE SEQUENCE [LARGE SCALE GENOMIC DNA]</scope>
    <source>
        <strain evidence="2 3">ATCC 25309</strain>
    </source>
</reference>
<protein>
    <submittedName>
        <fullName evidence="2">Acetyltransferase (GNAT) family protein</fullName>
    </submittedName>
</protein>
<dbReference type="AlphaFoldDB" id="A0A4R7SS74"/>
<dbReference type="PANTHER" id="PTHR46067">
    <property type="entry name" value="ACYL-COA N-ACYLTRANSFERASES (NAT) SUPERFAMILY PROTEIN"/>
    <property type="match status" value="1"/>
</dbReference>
<evidence type="ECO:0000313" key="3">
    <source>
        <dbReference type="Proteomes" id="UP000295662"/>
    </source>
</evidence>
<dbReference type="InterPro" id="IPR000182">
    <property type="entry name" value="GNAT_dom"/>
</dbReference>